<evidence type="ECO:0000313" key="6">
    <source>
        <dbReference type="Proteomes" id="UP001282288"/>
    </source>
</evidence>
<protein>
    <submittedName>
        <fullName evidence="3">SDR family NAD(P)-dependent oxidoreductase</fullName>
    </submittedName>
</protein>
<keyword evidence="5" id="KW-1185">Reference proteome</keyword>
<comment type="similarity">
    <text evidence="1">Belongs to the short-chain dehydrogenases/reductases (SDR) family.</text>
</comment>
<evidence type="ECO:0000256" key="1">
    <source>
        <dbReference type="ARBA" id="ARBA00006484"/>
    </source>
</evidence>
<dbReference type="EMBL" id="JARAWP010000034">
    <property type="protein sequence ID" value="MDX3024331.1"/>
    <property type="molecule type" value="Genomic_DNA"/>
</dbReference>
<dbReference type="GO" id="GO:0016491">
    <property type="term" value="F:oxidoreductase activity"/>
    <property type="evidence" value="ECO:0007669"/>
    <property type="project" value="UniProtKB-KW"/>
</dbReference>
<sequence>MSKKAVVTGGTGGIGLETAAGLAAEGWDVTVVGRDAVRGEAAVARMRGAGRFLAADLSSLAQTRELGRRLAAEGPLDLLVNNAGGMWVTRRVTPEGIEASVALNHLSPYVLTEALLDALAAGSPSRIVNVTSSSVTAAQAVYDEVEPPGPYYGLAATGRAKLAHLVHTLDLAERVQPYGVSVFAADPGAAATPNAAEMTVEILPPELRPHWEMIQQAVSAPVADAARSPLAAATDAALEGSTGVVLGPDGQPDGKILAIITPEIADAVRVWTAKLLATYGS</sequence>
<dbReference type="Gene3D" id="3.40.50.720">
    <property type="entry name" value="NAD(P)-binding Rossmann-like Domain"/>
    <property type="match status" value="1"/>
</dbReference>
<dbReference type="RefSeq" id="WP_010355806.1">
    <property type="nucleotide sequence ID" value="NZ_BCML01000016.1"/>
</dbReference>
<accession>A0AAP6BEK4</accession>
<proteinExistence type="inferred from homology"/>
<dbReference type="GeneID" id="69808904"/>
<dbReference type="InterPro" id="IPR036291">
    <property type="entry name" value="NAD(P)-bd_dom_sf"/>
</dbReference>
<dbReference type="AlphaFoldDB" id="A0AAP6BEK4"/>
<comment type="caution">
    <text evidence="3">The sequence shown here is derived from an EMBL/GenBank/DDBJ whole genome shotgun (WGS) entry which is preliminary data.</text>
</comment>
<dbReference type="InterPro" id="IPR002347">
    <property type="entry name" value="SDR_fam"/>
</dbReference>
<keyword evidence="2" id="KW-0560">Oxidoreductase</keyword>
<dbReference type="Pfam" id="PF00106">
    <property type="entry name" value="adh_short"/>
    <property type="match status" value="1"/>
</dbReference>
<evidence type="ECO:0000256" key="2">
    <source>
        <dbReference type="ARBA" id="ARBA00023002"/>
    </source>
</evidence>
<dbReference type="Proteomes" id="UP001272987">
    <property type="component" value="Unassembled WGS sequence"/>
</dbReference>
<dbReference type="SUPFAM" id="SSF51735">
    <property type="entry name" value="NAD(P)-binding Rossmann-fold domains"/>
    <property type="match status" value="1"/>
</dbReference>
<dbReference type="PANTHER" id="PTHR24320">
    <property type="entry name" value="RETINOL DEHYDROGENASE"/>
    <property type="match status" value="1"/>
</dbReference>
<dbReference type="PANTHER" id="PTHR24320:SF148">
    <property type="entry name" value="NAD(P)-BINDING ROSSMANN-FOLD SUPERFAMILY PROTEIN"/>
    <property type="match status" value="1"/>
</dbReference>
<evidence type="ECO:0000313" key="3">
    <source>
        <dbReference type="EMBL" id="MDX2963218.1"/>
    </source>
</evidence>
<dbReference type="PRINTS" id="PR00081">
    <property type="entry name" value="GDHRDH"/>
</dbReference>
<evidence type="ECO:0000313" key="5">
    <source>
        <dbReference type="Proteomes" id="UP001272987"/>
    </source>
</evidence>
<organism evidence="3 6">
    <name type="scientific">Streptomyces acidiscabies</name>
    <dbReference type="NCBI Taxonomy" id="42234"/>
    <lineage>
        <taxon>Bacteria</taxon>
        <taxon>Bacillati</taxon>
        <taxon>Actinomycetota</taxon>
        <taxon>Actinomycetes</taxon>
        <taxon>Kitasatosporales</taxon>
        <taxon>Streptomycetaceae</taxon>
        <taxon>Streptomyces</taxon>
    </lineage>
</organism>
<gene>
    <name evidence="3" type="ORF">PV399_26380</name>
    <name evidence="4" type="ORF">PV666_41625</name>
</gene>
<dbReference type="Proteomes" id="UP001282288">
    <property type="component" value="Unassembled WGS sequence"/>
</dbReference>
<evidence type="ECO:0000313" key="4">
    <source>
        <dbReference type="EMBL" id="MDX3024331.1"/>
    </source>
</evidence>
<name>A0AAP6BEK4_9ACTN</name>
<dbReference type="EMBL" id="JARAWC010000020">
    <property type="protein sequence ID" value="MDX2963218.1"/>
    <property type="molecule type" value="Genomic_DNA"/>
</dbReference>
<reference evidence="3 5" key="1">
    <citation type="journal article" date="2023" name="Microb. Genom.">
        <title>Mesoterricola silvestris gen. nov., sp. nov., Mesoterricola sediminis sp. nov., Geothrix oryzae sp. nov., Geothrix edaphica sp. nov., Geothrix rubra sp. nov., and Geothrix limicola sp. nov., six novel members of Acidobacteriota isolated from soils.</title>
        <authorList>
            <person name="Weisberg A.J."/>
            <person name="Pearce E."/>
            <person name="Kramer C.G."/>
            <person name="Chang J.H."/>
            <person name="Clarke C.R."/>
        </authorList>
    </citation>
    <scope>NUCLEOTIDE SEQUENCE</scope>
    <source>
        <strain evidence="4 5">NB05-1H</strain>
        <strain evidence="3">NRRL_B-16521</strain>
    </source>
</reference>